<accession>A0A916YYL2</accession>
<dbReference type="Pfam" id="PF00582">
    <property type="entry name" value="Usp"/>
    <property type="match status" value="1"/>
</dbReference>
<evidence type="ECO:0000313" key="3">
    <source>
        <dbReference type="Proteomes" id="UP000609064"/>
    </source>
</evidence>
<reference evidence="2" key="1">
    <citation type="journal article" date="2014" name="Int. J. Syst. Evol. Microbiol.">
        <title>Complete genome sequence of Corynebacterium casei LMG S-19264T (=DSM 44701T), isolated from a smear-ripened cheese.</title>
        <authorList>
            <consortium name="US DOE Joint Genome Institute (JGI-PGF)"/>
            <person name="Walter F."/>
            <person name="Albersmeier A."/>
            <person name="Kalinowski J."/>
            <person name="Ruckert C."/>
        </authorList>
    </citation>
    <scope>NUCLEOTIDE SEQUENCE</scope>
    <source>
        <strain evidence="2">CGMCC 1.15958</strain>
    </source>
</reference>
<proteinExistence type="predicted"/>
<reference evidence="2" key="2">
    <citation type="submission" date="2020-09" db="EMBL/GenBank/DDBJ databases">
        <authorList>
            <person name="Sun Q."/>
            <person name="Zhou Y."/>
        </authorList>
    </citation>
    <scope>NUCLEOTIDE SEQUENCE</scope>
    <source>
        <strain evidence="2">CGMCC 1.15958</strain>
    </source>
</reference>
<protein>
    <recommendedName>
        <fullName evidence="1">UspA domain-containing protein</fullName>
    </recommendedName>
</protein>
<comment type="caution">
    <text evidence="2">The sequence shown here is derived from an EMBL/GenBank/DDBJ whole genome shotgun (WGS) entry which is preliminary data.</text>
</comment>
<dbReference type="InterPro" id="IPR006016">
    <property type="entry name" value="UspA"/>
</dbReference>
<dbReference type="Gene3D" id="3.40.50.620">
    <property type="entry name" value="HUPs"/>
    <property type="match status" value="1"/>
</dbReference>
<organism evidence="2 3">
    <name type="scientific">Emticicia aquatilis</name>
    <dbReference type="NCBI Taxonomy" id="1537369"/>
    <lineage>
        <taxon>Bacteria</taxon>
        <taxon>Pseudomonadati</taxon>
        <taxon>Bacteroidota</taxon>
        <taxon>Cytophagia</taxon>
        <taxon>Cytophagales</taxon>
        <taxon>Leadbetterellaceae</taxon>
        <taxon>Emticicia</taxon>
    </lineage>
</organism>
<evidence type="ECO:0000259" key="1">
    <source>
        <dbReference type="Pfam" id="PF00582"/>
    </source>
</evidence>
<dbReference type="EMBL" id="BMKK01000007">
    <property type="protein sequence ID" value="GGD67775.1"/>
    <property type="molecule type" value="Genomic_DNA"/>
</dbReference>
<dbReference type="AlphaFoldDB" id="A0A916YYL2"/>
<dbReference type="RefSeq" id="WP_188767779.1">
    <property type="nucleotide sequence ID" value="NZ_BMKK01000007.1"/>
</dbReference>
<dbReference type="InterPro" id="IPR014729">
    <property type="entry name" value="Rossmann-like_a/b/a_fold"/>
</dbReference>
<evidence type="ECO:0000313" key="2">
    <source>
        <dbReference type="EMBL" id="GGD67775.1"/>
    </source>
</evidence>
<keyword evidence="3" id="KW-1185">Reference proteome</keyword>
<feature type="domain" description="UspA" evidence="1">
    <location>
        <begin position="17"/>
        <end position="143"/>
    </location>
</feature>
<dbReference type="Proteomes" id="UP000609064">
    <property type="component" value="Unassembled WGS sequence"/>
</dbReference>
<dbReference type="CDD" id="cd00293">
    <property type="entry name" value="USP-like"/>
    <property type="match status" value="1"/>
</dbReference>
<sequence length="286" mass="32704">MKQTDNGTQMPLATQRIRKILIAVDLEKNSENLIMYSVVVTKRILCEYTLLYCYKEKVLDPTDAEKVNLLLKKVKDVHGVEVKSILEHRISAEQISNKIAELHSIESFDTIVVGTSNTPKSWKMGSVSTQILRKVPAGILVVPPEIQLAFPHNISILADTEQKTDIEKLTAFNRYISQFNVLLNFVFFVDSKECLEEKQKTMKQYQTFFDANFTFNFILQATRNLANFLLKIEETLCESAVIAWNEDFMDVEANSNSFPCSPKIAIFYSKNSEPTENAFQLETPLR</sequence>
<gene>
    <name evidence="2" type="ORF">GCM10011514_34830</name>
</gene>
<dbReference type="SUPFAM" id="SSF52402">
    <property type="entry name" value="Adenine nucleotide alpha hydrolases-like"/>
    <property type="match status" value="1"/>
</dbReference>
<name>A0A916YYL2_9BACT</name>